<reference evidence="1 2" key="1">
    <citation type="journal article" date="2015" name="Nat. Commun.">
        <title>Outbred genome sequencing and CRISPR/Cas9 gene editing in butterflies.</title>
        <authorList>
            <person name="Li X."/>
            <person name="Fan D."/>
            <person name="Zhang W."/>
            <person name="Liu G."/>
            <person name="Zhang L."/>
            <person name="Zhao L."/>
            <person name="Fang X."/>
            <person name="Chen L."/>
            <person name="Dong Y."/>
            <person name="Chen Y."/>
            <person name="Ding Y."/>
            <person name="Zhao R."/>
            <person name="Feng M."/>
            <person name="Zhu Y."/>
            <person name="Feng Y."/>
            <person name="Jiang X."/>
            <person name="Zhu D."/>
            <person name="Xiang H."/>
            <person name="Feng X."/>
            <person name="Li S."/>
            <person name="Wang J."/>
            <person name="Zhang G."/>
            <person name="Kronforst M.R."/>
            <person name="Wang W."/>
        </authorList>
    </citation>
    <scope>NUCLEOTIDE SEQUENCE [LARGE SCALE GENOMIC DNA]</scope>
    <source>
        <strain evidence="1">Ya'a_city_454_Px</strain>
        <tissue evidence="1">Whole body</tissue>
    </source>
</reference>
<gene>
    <name evidence="1" type="ORF">RR46_13305</name>
</gene>
<evidence type="ECO:0000313" key="2">
    <source>
        <dbReference type="Proteomes" id="UP000053268"/>
    </source>
</evidence>
<dbReference type="Proteomes" id="UP000053268">
    <property type="component" value="Unassembled WGS sequence"/>
</dbReference>
<keyword evidence="2" id="KW-1185">Reference proteome</keyword>
<dbReference type="AlphaFoldDB" id="A0A194PHA0"/>
<sequence length="149" mass="16425">MENAEKTHVALESRPSRVHYDTGELAGRRRRRDGVHISESGGPIVPVALMGSGRDSGILAGLQAALNARLGTKGPISETNNKIQLTMKRKKFFWCAPQRYPNGTRGDNFPKDLGLPLFLGLEKCMRSPQPSDTFTTSQIIKIMKCSTIE</sequence>
<dbReference type="EMBL" id="KQ459604">
    <property type="protein sequence ID" value="KPI92084.1"/>
    <property type="molecule type" value="Genomic_DNA"/>
</dbReference>
<evidence type="ECO:0000313" key="1">
    <source>
        <dbReference type="EMBL" id="KPI92084.1"/>
    </source>
</evidence>
<protein>
    <submittedName>
        <fullName evidence="1">Uncharacterized protein</fullName>
    </submittedName>
</protein>
<accession>A0A194PHA0</accession>
<name>A0A194PHA0_PAPXU</name>
<proteinExistence type="predicted"/>
<organism evidence="1 2">
    <name type="scientific">Papilio xuthus</name>
    <name type="common">Asian swallowtail butterfly</name>
    <dbReference type="NCBI Taxonomy" id="66420"/>
    <lineage>
        <taxon>Eukaryota</taxon>
        <taxon>Metazoa</taxon>
        <taxon>Ecdysozoa</taxon>
        <taxon>Arthropoda</taxon>
        <taxon>Hexapoda</taxon>
        <taxon>Insecta</taxon>
        <taxon>Pterygota</taxon>
        <taxon>Neoptera</taxon>
        <taxon>Endopterygota</taxon>
        <taxon>Lepidoptera</taxon>
        <taxon>Glossata</taxon>
        <taxon>Ditrysia</taxon>
        <taxon>Papilionoidea</taxon>
        <taxon>Papilionidae</taxon>
        <taxon>Papilioninae</taxon>
        <taxon>Papilio</taxon>
    </lineage>
</organism>